<name>A0A3B6E9H6_WHEAT</name>
<keyword evidence="5" id="KW-1185">Reference proteome</keyword>
<feature type="compositionally biased region" description="Low complexity" evidence="1">
    <location>
        <begin position="379"/>
        <end position="388"/>
    </location>
</feature>
<feature type="domain" description="DUF4378" evidence="2">
    <location>
        <begin position="775"/>
        <end position="878"/>
    </location>
</feature>
<dbReference type="EnsemblPlants" id="TraesCS3A02G036200.1">
    <property type="protein sequence ID" value="TraesCS3A02G036200.1"/>
    <property type="gene ID" value="TraesCS3A02G036200"/>
</dbReference>
<gene>
    <name evidence="4" type="primary">LOC123059912</name>
</gene>
<feature type="region of interest" description="Disordered" evidence="1">
    <location>
        <begin position="323"/>
        <end position="503"/>
    </location>
</feature>
<feature type="compositionally biased region" description="Polar residues" evidence="1">
    <location>
        <begin position="365"/>
        <end position="376"/>
    </location>
</feature>
<reference evidence="4" key="2">
    <citation type="submission" date="2018-10" db="UniProtKB">
        <authorList>
            <consortium name="EnsemblPlants"/>
        </authorList>
    </citation>
    <scope>IDENTIFICATION</scope>
</reference>
<accession>A0A3B6E9H6</accession>
<dbReference type="Gramene" id="TraesPARA_EIv1.0_0776800.1">
    <property type="protein sequence ID" value="TraesPARA_EIv1.0_0776800.1.CDS"/>
    <property type="gene ID" value="TraesPARA_EIv1.0_0776800"/>
</dbReference>
<feature type="compositionally biased region" description="Polar residues" evidence="1">
    <location>
        <begin position="587"/>
        <end position="602"/>
    </location>
</feature>
<dbReference type="InterPro" id="IPR032795">
    <property type="entry name" value="DUF3741-assoc"/>
</dbReference>
<feature type="region of interest" description="Disordered" evidence="1">
    <location>
        <begin position="239"/>
        <end position="258"/>
    </location>
</feature>
<feature type="compositionally biased region" description="Polar residues" evidence="1">
    <location>
        <begin position="621"/>
        <end position="635"/>
    </location>
</feature>
<dbReference type="Proteomes" id="UP000019116">
    <property type="component" value="Chromosome 3A"/>
</dbReference>
<dbReference type="PANTHER" id="PTHR21726:SF72">
    <property type="entry name" value="DUF4378 DOMAIN-CONTAINING PROTEIN"/>
    <property type="match status" value="1"/>
</dbReference>
<feature type="region of interest" description="Disordered" evidence="1">
    <location>
        <begin position="111"/>
        <end position="180"/>
    </location>
</feature>
<organism evidence="4">
    <name type="scientific">Triticum aestivum</name>
    <name type="common">Wheat</name>
    <dbReference type="NCBI Taxonomy" id="4565"/>
    <lineage>
        <taxon>Eukaryota</taxon>
        <taxon>Viridiplantae</taxon>
        <taxon>Streptophyta</taxon>
        <taxon>Embryophyta</taxon>
        <taxon>Tracheophyta</taxon>
        <taxon>Spermatophyta</taxon>
        <taxon>Magnoliopsida</taxon>
        <taxon>Liliopsida</taxon>
        <taxon>Poales</taxon>
        <taxon>Poaceae</taxon>
        <taxon>BOP clade</taxon>
        <taxon>Pooideae</taxon>
        <taxon>Triticodae</taxon>
        <taxon>Triticeae</taxon>
        <taxon>Triticinae</taxon>
        <taxon>Triticum</taxon>
    </lineage>
</organism>
<dbReference type="Gramene" id="TraesCS3A02G036200.1">
    <property type="protein sequence ID" value="TraesCS3A02G036200.1"/>
    <property type="gene ID" value="TraesCS3A02G036200"/>
</dbReference>
<dbReference type="InterPro" id="IPR025486">
    <property type="entry name" value="DUF4378"/>
</dbReference>
<feature type="compositionally biased region" description="Pro residues" evidence="1">
    <location>
        <begin position="64"/>
        <end position="79"/>
    </location>
</feature>
<feature type="compositionally biased region" description="Low complexity" evidence="1">
    <location>
        <begin position="54"/>
        <end position="63"/>
    </location>
</feature>
<feature type="region of interest" description="Disordered" evidence="1">
    <location>
        <begin position="572"/>
        <end position="636"/>
    </location>
</feature>
<dbReference type="PANTHER" id="PTHR21726">
    <property type="entry name" value="PHOSPHATIDYLINOSITOL N-ACETYLGLUCOSAMINYLTRANSFERASE SUBUNIT P DOWN SYNDROME CRITICAL REGION PROTEIN 5 -RELATED"/>
    <property type="match status" value="1"/>
</dbReference>
<feature type="compositionally biased region" description="Low complexity" evidence="1">
    <location>
        <begin position="575"/>
        <end position="586"/>
    </location>
</feature>
<dbReference type="AlphaFoldDB" id="A0A3B6E9H6"/>
<dbReference type="Gramene" id="TraesROB_scaffold_136447_01G000100.1">
    <property type="protein sequence ID" value="TraesROB_scaffold_136447_01G000100.1"/>
    <property type="gene ID" value="TraesROB_scaffold_136447_01G000100"/>
</dbReference>
<dbReference type="OrthoDB" id="1928505at2759"/>
<feature type="region of interest" description="Disordered" evidence="1">
    <location>
        <begin position="54"/>
        <end position="95"/>
    </location>
</feature>
<feature type="compositionally biased region" description="Basic and acidic residues" evidence="1">
    <location>
        <begin position="486"/>
        <end position="503"/>
    </location>
</feature>
<dbReference type="Pfam" id="PF14309">
    <property type="entry name" value="DUF4378"/>
    <property type="match status" value="1"/>
</dbReference>
<dbReference type="GeneID" id="123059912"/>
<dbReference type="STRING" id="4565.A0A3B6E9H6"/>
<feature type="domain" description="DUF3741" evidence="3">
    <location>
        <begin position="91"/>
        <end position="110"/>
    </location>
</feature>
<feature type="compositionally biased region" description="Low complexity" evidence="1">
    <location>
        <begin position="470"/>
        <end position="482"/>
    </location>
</feature>
<feature type="compositionally biased region" description="Polar residues" evidence="1">
    <location>
        <begin position="430"/>
        <end position="445"/>
    </location>
</feature>
<dbReference type="Gramene" id="TraesSTA3A03G01307370.1">
    <property type="protein sequence ID" value="TraesSTA3A03G01307370.1"/>
    <property type="gene ID" value="TraesSTA3A03G01307370"/>
</dbReference>
<dbReference type="Gramene" id="TraesJAG3A03G01325660.1">
    <property type="protein sequence ID" value="TraesJAG3A03G01325660.1"/>
    <property type="gene ID" value="TraesJAG3A03G01325660"/>
</dbReference>
<dbReference type="PaxDb" id="4565-Traes_3AS_BE7BDF575.1"/>
<protein>
    <recommendedName>
        <fullName evidence="6">DUF4378 domain-containing protein</fullName>
    </recommendedName>
</protein>
<dbReference type="Pfam" id="PF14383">
    <property type="entry name" value="VARLMGL"/>
    <property type="match status" value="1"/>
</dbReference>
<evidence type="ECO:0008006" key="6">
    <source>
        <dbReference type="Google" id="ProtNLM"/>
    </source>
</evidence>
<dbReference type="RefSeq" id="XP_044338397.1">
    <property type="nucleotide sequence ID" value="XM_044482462.1"/>
</dbReference>
<evidence type="ECO:0000313" key="5">
    <source>
        <dbReference type="Proteomes" id="UP000019116"/>
    </source>
</evidence>
<feature type="compositionally biased region" description="Low complexity" evidence="1">
    <location>
        <begin position="80"/>
        <end position="95"/>
    </location>
</feature>
<dbReference type="Gramene" id="TraesLAC3A03G01260300.1">
    <property type="protein sequence ID" value="TraesLAC3A03G01260300.1"/>
    <property type="gene ID" value="TraesLAC3A03G01260300"/>
</dbReference>
<reference evidence="4" key="1">
    <citation type="submission" date="2018-08" db="EMBL/GenBank/DDBJ databases">
        <authorList>
            <person name="Rossello M."/>
        </authorList>
    </citation>
    <scope>NUCLEOTIDE SEQUENCE [LARGE SCALE GENOMIC DNA]</scope>
    <source>
        <strain evidence="4">cv. Chinese Spring</strain>
    </source>
</reference>
<evidence type="ECO:0000256" key="1">
    <source>
        <dbReference type="SAM" id="MobiDB-lite"/>
    </source>
</evidence>
<dbReference type="Gramene" id="TraesCS3A03G0073300.2">
    <property type="protein sequence ID" value="TraesCS3A03G0073300.2.CDS"/>
    <property type="gene ID" value="TraesCS3A03G0073300"/>
</dbReference>
<evidence type="ECO:0000259" key="2">
    <source>
        <dbReference type="Pfam" id="PF14309"/>
    </source>
</evidence>
<dbReference type="Gramene" id="TraesNOR3A03G01335850.1">
    <property type="protein sequence ID" value="TraesNOR3A03G01335850.1"/>
    <property type="gene ID" value="TraesNOR3A03G01335850"/>
</dbReference>
<sequence length="885" mass="93553">MGGGSLAIVEKKPPFGGGGAGGCAGSVLFHLLDWHRRLARKRRLFSPRRLLPSAARSSSLRRLAPPPPPSPAAPQPPRHAPSAAAGADGKAGAAPPGVVARLMGLESWPAAPGAAAAAPPRPQKQRKVEASAGGGDNEPTPVVVMLPPSRRPPAPGSPTHAPRSHHSADLPARSPRQSRLVHAAASRLLEPGARASSRAGARLQAIAYACSSPQHRGHPGAPQQSWGTLELDDFLSRSDSLSLERRAPPPPELDADQRGNAVGSRCWQETDSMNTMSSTAAAGSVTSTSHTIVVPRVDSYDAHMSRGSSSDVDAVHRDYRARTGGMGSYAGVRSSNAGAGARTGEQRMLRKRGALSRPDVPRSAVSGNLASSTRSIGNAREPAPASSRRAAHNSGSSSMRAPHNSGPRRESTSSTTPQRSTLRDVIDRNGSASTSRYTSNASGQRRGSRKKIDRGTAASNRGGRNTVAFASSSSARPVSRGSSDGKVSENRGLRGTHSDTDCTRRPVVDAECSEAEPCAVSATSEKEEFRRLLKAKVNELGLSDRVEPSDGCSANLTVSVLQELISALTNDTNTSASQSSNFSDSSAPLNNAETIYSSNDQSPEFHKSYQFQGDQGADSPATCTNDEPNQPSPTSVLEACFSHDASSSGSPTEKIESTEFFISMENKMEDLFNLESDIEDLALSMDTTKTAAAAHGGGGSAEIPCVQSSPDHDFEFLEGRLHSIGEAIANAELLLDSSLFCGTPSSLSLHSFIVEMLETVEVVFCGGSGSSFGLKEENKYQRTNFLLDCIVESLDSKFCDFGKCGYKALLRMPLTLSKDVLKREISEEIGSWSEISSDRAAEKELDQVAAARCDGCRTEAFDISIAIEDDILEDLVGEFAFDQCC</sequence>
<evidence type="ECO:0000259" key="3">
    <source>
        <dbReference type="Pfam" id="PF14383"/>
    </source>
</evidence>
<evidence type="ECO:0000313" key="4">
    <source>
        <dbReference type="EnsemblPlants" id="TraesCS3A02G036200.1"/>
    </source>
</evidence>
<proteinExistence type="predicted"/>